<dbReference type="GO" id="GO:0003700">
    <property type="term" value="F:DNA-binding transcription factor activity"/>
    <property type="evidence" value="ECO:0007669"/>
    <property type="project" value="TreeGrafter"/>
</dbReference>
<proteinExistence type="inferred from homology"/>
<dbReference type="Pfam" id="PF06203">
    <property type="entry name" value="CCT"/>
    <property type="match status" value="1"/>
</dbReference>
<evidence type="ECO:0000256" key="4">
    <source>
        <dbReference type="ARBA" id="ARBA00022771"/>
    </source>
</evidence>
<dbReference type="PROSITE" id="PS50119">
    <property type="entry name" value="ZF_BBOX"/>
    <property type="match status" value="2"/>
</dbReference>
<dbReference type="RefSeq" id="XP_027358917.1">
    <property type="nucleotide sequence ID" value="XM_027503116.1"/>
</dbReference>
<dbReference type="InterPro" id="IPR010402">
    <property type="entry name" value="CCT_domain"/>
</dbReference>
<evidence type="ECO:0000256" key="6">
    <source>
        <dbReference type="ARBA" id="ARBA00023242"/>
    </source>
</evidence>
<evidence type="ECO:0000313" key="12">
    <source>
        <dbReference type="RefSeq" id="XP_027358917.1"/>
    </source>
</evidence>
<accession>A0A8B8LSY3</accession>
<dbReference type="GeneID" id="113867687"/>
<dbReference type="InterPro" id="IPR045281">
    <property type="entry name" value="CONSTANS-like"/>
</dbReference>
<dbReference type="GO" id="GO:0009909">
    <property type="term" value="P:regulation of flower development"/>
    <property type="evidence" value="ECO:0007669"/>
    <property type="project" value="InterPro"/>
</dbReference>
<dbReference type="KEGG" id="aprc:113867687"/>
<evidence type="ECO:0000259" key="10">
    <source>
        <dbReference type="PROSITE" id="PS51017"/>
    </source>
</evidence>
<organism evidence="11 12">
    <name type="scientific">Abrus precatorius</name>
    <name type="common">Indian licorice</name>
    <name type="synonym">Glycine abrus</name>
    <dbReference type="NCBI Taxonomy" id="3816"/>
    <lineage>
        <taxon>Eukaryota</taxon>
        <taxon>Viridiplantae</taxon>
        <taxon>Streptophyta</taxon>
        <taxon>Embryophyta</taxon>
        <taxon>Tracheophyta</taxon>
        <taxon>Spermatophyta</taxon>
        <taxon>Magnoliopsida</taxon>
        <taxon>eudicotyledons</taxon>
        <taxon>Gunneridae</taxon>
        <taxon>Pentapetalae</taxon>
        <taxon>rosids</taxon>
        <taxon>fabids</taxon>
        <taxon>Fabales</taxon>
        <taxon>Fabaceae</taxon>
        <taxon>Papilionoideae</taxon>
        <taxon>50 kb inversion clade</taxon>
        <taxon>NPAAA clade</taxon>
        <taxon>indigoferoid/millettioid clade</taxon>
        <taxon>Abreae</taxon>
        <taxon>Abrus</taxon>
    </lineage>
</organism>
<feature type="domain" description="CCT" evidence="10">
    <location>
        <begin position="298"/>
        <end position="340"/>
    </location>
</feature>
<evidence type="ECO:0000256" key="8">
    <source>
        <dbReference type="PROSITE-ProRule" id="PRU00357"/>
    </source>
</evidence>
<keyword evidence="11" id="KW-1185">Reference proteome</keyword>
<keyword evidence="3" id="KW-0479">Metal-binding</keyword>
<sequence>MLKEGTANNSGGGTTNWSRVCDTCRSAACIVYCHADSAYLCSTCDARIHAANRVASRHERVWVCEACERAPAAFLCKADAASLCSSCDADIHSANPLASRHHRVPILPIIGLLFGEQEHGFMNEVEEEENEEGVVCEDEDVAEAASWLLPNPVKNDELGEEENGFLFGDEYLELVDHCNSCGHNNNQFSDVGFGDHHQNYNTVAHHQNYAVVPVQCGGEVVGQVQHHFQPGLDFDSSKAGFSYDGSLSQSVSVSSMDVGVVPESTISDISISHSKSPIGTSDLFPPLPMPSHLTPMDREARVLRYREKKKTRKFEKKIRYASRKAYAETRPRIKGRFAKRTDTTLITEAGCSIVPSF</sequence>
<keyword evidence="5" id="KW-0862">Zinc</keyword>
<keyword evidence="6 8" id="KW-0539">Nucleus</keyword>
<dbReference type="GO" id="GO:0008270">
    <property type="term" value="F:zinc ion binding"/>
    <property type="evidence" value="ECO:0007669"/>
    <property type="project" value="UniProtKB-KW"/>
</dbReference>
<keyword evidence="4 7" id="KW-0863">Zinc-finger</keyword>
<feature type="domain" description="B box-type" evidence="9">
    <location>
        <begin position="59"/>
        <end position="106"/>
    </location>
</feature>
<protein>
    <submittedName>
        <fullName evidence="12">Zinc finger protein CONSTANS-LIKE 2-like</fullName>
    </submittedName>
</protein>
<evidence type="ECO:0000259" key="9">
    <source>
        <dbReference type="PROSITE" id="PS50119"/>
    </source>
</evidence>
<dbReference type="InterPro" id="IPR049808">
    <property type="entry name" value="CONSTANS-like_Bbox1"/>
</dbReference>
<comment type="similarity">
    <text evidence="2">Belongs to the CONSTANS family.</text>
</comment>
<dbReference type="Pfam" id="PF00643">
    <property type="entry name" value="zf-B_box"/>
    <property type="match status" value="1"/>
</dbReference>
<evidence type="ECO:0000313" key="11">
    <source>
        <dbReference type="Proteomes" id="UP000694853"/>
    </source>
</evidence>
<dbReference type="CDD" id="cd19821">
    <property type="entry name" value="Bbox1_BBX-like"/>
    <property type="match status" value="2"/>
</dbReference>
<reference evidence="11" key="1">
    <citation type="journal article" date="2019" name="Toxins">
        <title>Detection of Abrin-Like and Prepropulchellin-Like Toxin Genes and Transcripts Using Whole Genome Sequencing and Full-Length Transcript Sequencing of Abrus precatorius.</title>
        <authorList>
            <person name="Hovde B.T."/>
            <person name="Daligault H.E."/>
            <person name="Hanschen E.R."/>
            <person name="Kunde Y.A."/>
            <person name="Johnson M.B."/>
            <person name="Starkenburg S.R."/>
            <person name="Johnson S.L."/>
        </authorList>
    </citation>
    <scope>NUCLEOTIDE SEQUENCE [LARGE SCALE GENOMIC DNA]</scope>
</reference>
<comment type="subcellular location">
    <subcellularLocation>
        <location evidence="1 8">Nucleus</location>
    </subcellularLocation>
</comment>
<dbReference type="PANTHER" id="PTHR31319">
    <property type="entry name" value="ZINC FINGER PROTEIN CONSTANS-LIKE 4"/>
    <property type="match status" value="1"/>
</dbReference>
<reference evidence="12" key="2">
    <citation type="submission" date="2025-08" db="UniProtKB">
        <authorList>
            <consortium name="RefSeq"/>
        </authorList>
    </citation>
    <scope>IDENTIFICATION</scope>
    <source>
        <tissue evidence="12">Young leaves</tissue>
    </source>
</reference>
<dbReference type="OrthoDB" id="153872at2759"/>
<evidence type="ECO:0000256" key="3">
    <source>
        <dbReference type="ARBA" id="ARBA00022723"/>
    </source>
</evidence>
<dbReference type="PROSITE" id="PS51017">
    <property type="entry name" value="CCT"/>
    <property type="match status" value="1"/>
</dbReference>
<dbReference type="InterPro" id="IPR000315">
    <property type="entry name" value="Znf_B-box"/>
</dbReference>
<evidence type="ECO:0000256" key="2">
    <source>
        <dbReference type="ARBA" id="ARBA00010024"/>
    </source>
</evidence>
<dbReference type="Proteomes" id="UP000694853">
    <property type="component" value="Unplaced"/>
</dbReference>
<name>A0A8B8LSY3_ABRPR</name>
<evidence type="ECO:0000256" key="1">
    <source>
        <dbReference type="ARBA" id="ARBA00004123"/>
    </source>
</evidence>
<dbReference type="GO" id="GO:2000028">
    <property type="term" value="P:regulation of photoperiodism, flowering"/>
    <property type="evidence" value="ECO:0007669"/>
    <property type="project" value="TreeGrafter"/>
</dbReference>
<dbReference type="GO" id="GO:0005634">
    <property type="term" value="C:nucleus"/>
    <property type="evidence" value="ECO:0007669"/>
    <property type="project" value="UniProtKB-SubCell"/>
</dbReference>
<dbReference type="SMART" id="SM00336">
    <property type="entry name" value="BBOX"/>
    <property type="match status" value="2"/>
</dbReference>
<feature type="domain" description="B box-type" evidence="9">
    <location>
        <begin position="16"/>
        <end position="63"/>
    </location>
</feature>
<dbReference type="PANTHER" id="PTHR31319:SF39">
    <property type="entry name" value="ZINC FINGER PROTEIN CONSTANS-LIKE 1"/>
    <property type="match status" value="1"/>
</dbReference>
<gene>
    <name evidence="12" type="primary">LOC113867687</name>
</gene>
<dbReference type="AlphaFoldDB" id="A0A8B8LSY3"/>
<evidence type="ECO:0000256" key="5">
    <source>
        <dbReference type="ARBA" id="ARBA00022833"/>
    </source>
</evidence>
<evidence type="ECO:0000256" key="7">
    <source>
        <dbReference type="PROSITE-ProRule" id="PRU00024"/>
    </source>
</evidence>